<accession>A0A9Q3J1B5</accession>
<protein>
    <submittedName>
        <fullName evidence="2">Uncharacterized protein</fullName>
    </submittedName>
</protein>
<evidence type="ECO:0000313" key="3">
    <source>
        <dbReference type="Proteomes" id="UP000765509"/>
    </source>
</evidence>
<feature type="compositionally biased region" description="Basic and acidic residues" evidence="1">
    <location>
        <begin position="79"/>
        <end position="88"/>
    </location>
</feature>
<dbReference type="AlphaFoldDB" id="A0A9Q3J1B5"/>
<dbReference type="EMBL" id="AVOT02060958">
    <property type="protein sequence ID" value="MBW0554303.1"/>
    <property type="molecule type" value="Genomic_DNA"/>
</dbReference>
<proteinExistence type="predicted"/>
<keyword evidence="3" id="KW-1185">Reference proteome</keyword>
<gene>
    <name evidence="2" type="ORF">O181_094018</name>
</gene>
<sequence length="129" mass="14874">MNSYLHIKSIMGHEKTIELLGGWVPFCFKDKVKKIKNWPKSQILLSIDQTKELELMPALGKEGPVASTSSRKFQIKAQKTTEETERSQKQSRTGEMQSKLSQTLLRKGTGFPNWDLQLWTVCSKWTEPY</sequence>
<name>A0A9Q3J1B5_9BASI</name>
<reference evidence="2" key="1">
    <citation type="submission" date="2021-03" db="EMBL/GenBank/DDBJ databases">
        <title>Draft genome sequence of rust myrtle Austropuccinia psidii MF-1, a brazilian biotype.</title>
        <authorList>
            <person name="Quecine M.C."/>
            <person name="Pachon D.M.R."/>
            <person name="Bonatelli M.L."/>
            <person name="Correr F.H."/>
            <person name="Franceschini L.M."/>
            <person name="Leite T.F."/>
            <person name="Margarido G.R.A."/>
            <person name="Almeida C.A."/>
            <person name="Ferrarezi J.A."/>
            <person name="Labate C.A."/>
        </authorList>
    </citation>
    <scope>NUCLEOTIDE SEQUENCE</scope>
    <source>
        <strain evidence="2">MF-1</strain>
    </source>
</reference>
<evidence type="ECO:0000256" key="1">
    <source>
        <dbReference type="SAM" id="MobiDB-lite"/>
    </source>
</evidence>
<feature type="region of interest" description="Disordered" evidence="1">
    <location>
        <begin position="61"/>
        <end position="100"/>
    </location>
</feature>
<dbReference type="Proteomes" id="UP000765509">
    <property type="component" value="Unassembled WGS sequence"/>
</dbReference>
<comment type="caution">
    <text evidence="2">The sequence shown here is derived from an EMBL/GenBank/DDBJ whole genome shotgun (WGS) entry which is preliminary data.</text>
</comment>
<evidence type="ECO:0000313" key="2">
    <source>
        <dbReference type="EMBL" id="MBW0554303.1"/>
    </source>
</evidence>
<feature type="compositionally biased region" description="Polar residues" evidence="1">
    <location>
        <begin position="90"/>
        <end position="100"/>
    </location>
</feature>
<organism evidence="2 3">
    <name type="scientific">Austropuccinia psidii MF-1</name>
    <dbReference type="NCBI Taxonomy" id="1389203"/>
    <lineage>
        <taxon>Eukaryota</taxon>
        <taxon>Fungi</taxon>
        <taxon>Dikarya</taxon>
        <taxon>Basidiomycota</taxon>
        <taxon>Pucciniomycotina</taxon>
        <taxon>Pucciniomycetes</taxon>
        <taxon>Pucciniales</taxon>
        <taxon>Sphaerophragmiaceae</taxon>
        <taxon>Austropuccinia</taxon>
    </lineage>
</organism>